<keyword evidence="1" id="KW-0732">Signal</keyword>
<evidence type="ECO:0000313" key="4">
    <source>
        <dbReference type="Proteomes" id="UP000809621"/>
    </source>
</evidence>
<organism evidence="3 4">
    <name type="scientific">Vibrio ulleungensis</name>
    <dbReference type="NCBI Taxonomy" id="2807619"/>
    <lineage>
        <taxon>Bacteria</taxon>
        <taxon>Pseudomonadati</taxon>
        <taxon>Pseudomonadota</taxon>
        <taxon>Gammaproteobacteria</taxon>
        <taxon>Vibrionales</taxon>
        <taxon>Vibrionaceae</taxon>
        <taxon>Vibrio</taxon>
    </lineage>
</organism>
<evidence type="ECO:0000313" key="3">
    <source>
        <dbReference type="EMBL" id="MBM7036958.1"/>
    </source>
</evidence>
<dbReference type="SUPFAM" id="SSF52821">
    <property type="entry name" value="Rhodanese/Cell cycle control phosphatase"/>
    <property type="match status" value="3"/>
</dbReference>
<protein>
    <submittedName>
        <fullName evidence="3">Rhodanese-like domain-containing protein</fullName>
    </submittedName>
</protein>
<dbReference type="Pfam" id="PF00581">
    <property type="entry name" value="Rhodanese"/>
    <property type="match status" value="3"/>
</dbReference>
<comment type="caution">
    <text evidence="3">The sequence shown here is derived from an EMBL/GenBank/DDBJ whole genome shotgun (WGS) entry which is preliminary data.</text>
</comment>
<evidence type="ECO:0000256" key="1">
    <source>
        <dbReference type="SAM" id="SignalP"/>
    </source>
</evidence>
<dbReference type="InterPro" id="IPR050229">
    <property type="entry name" value="GlpE_sulfurtransferase"/>
</dbReference>
<sequence>MLTLNRTIGVLLSASLLTVSMVSNAAEEITGKIQSIVYSSKVIQYLNPATKEVQVLKYSDETTLLEASSFKDLTVNTKFKAILNQDNVATQIKRVLVKLPDEQIIDTDTLADLLDDGETVFIGDARPTSVYDVGHIPTSIATPADKLAANLQWLPKDKDTLVVFYCGGVTCPLGPKALKIATAEGYTNVKAYVEGYPAWKSDVYPTHVNQAWLESNLDIHHVILDVRENPTASVQGAVHMPVKQLADQHEIWNSEKFEVSKRLLLGLRDKKAPITIIADTNDADEAIEAYEILSFWKYSNVSILNGGFEKWSITKRPTSTDGLATTLVYEKKLLPGAVEEQVFVTAAKTGDATIIDVRNPDEVATGHLENSINIPLADLDKQLSKVPKDQLVILHCAAGARASLGYTLLTKNGYTNVKYLNDSFKGVVTDNKIPLI</sequence>
<dbReference type="PROSITE" id="PS50206">
    <property type="entry name" value="RHODANESE_3"/>
    <property type="match status" value="3"/>
</dbReference>
<dbReference type="SMART" id="SM00450">
    <property type="entry name" value="RHOD"/>
    <property type="match status" value="3"/>
</dbReference>
<dbReference type="PANTHER" id="PTHR43031:SF16">
    <property type="entry name" value="OXIDOREDUCTASE"/>
    <property type="match status" value="1"/>
</dbReference>
<keyword evidence="4" id="KW-1185">Reference proteome</keyword>
<dbReference type="InterPro" id="IPR036873">
    <property type="entry name" value="Rhodanese-like_dom_sf"/>
</dbReference>
<feature type="domain" description="Rhodanese" evidence="2">
    <location>
        <begin position="221"/>
        <end position="320"/>
    </location>
</feature>
<dbReference type="CDD" id="cd00158">
    <property type="entry name" value="RHOD"/>
    <property type="match status" value="2"/>
</dbReference>
<name>A0ABS2HHE4_9VIBR</name>
<gene>
    <name evidence="3" type="ORF">JQC93_11150</name>
</gene>
<dbReference type="Proteomes" id="UP000809621">
    <property type="component" value="Unassembled WGS sequence"/>
</dbReference>
<feature type="domain" description="Rhodanese" evidence="2">
    <location>
        <begin position="116"/>
        <end position="208"/>
    </location>
</feature>
<feature type="chain" id="PRO_5046188216" evidence="1">
    <location>
        <begin position="26"/>
        <end position="436"/>
    </location>
</feature>
<dbReference type="EMBL" id="JAFEUM010000004">
    <property type="protein sequence ID" value="MBM7036958.1"/>
    <property type="molecule type" value="Genomic_DNA"/>
</dbReference>
<dbReference type="PANTHER" id="PTHR43031">
    <property type="entry name" value="FAD-DEPENDENT OXIDOREDUCTASE"/>
    <property type="match status" value="1"/>
</dbReference>
<feature type="signal peptide" evidence="1">
    <location>
        <begin position="1"/>
        <end position="25"/>
    </location>
</feature>
<proteinExistence type="predicted"/>
<feature type="domain" description="Rhodanese" evidence="2">
    <location>
        <begin position="348"/>
        <end position="432"/>
    </location>
</feature>
<dbReference type="RefSeq" id="WP_205158517.1">
    <property type="nucleotide sequence ID" value="NZ_JAFEUM010000004.1"/>
</dbReference>
<dbReference type="Gene3D" id="3.40.250.10">
    <property type="entry name" value="Rhodanese-like domain"/>
    <property type="match status" value="3"/>
</dbReference>
<reference evidence="3 4" key="1">
    <citation type="submission" date="2021-02" db="EMBL/GenBank/DDBJ databases">
        <authorList>
            <person name="Park J.-S."/>
        </authorList>
    </citation>
    <scope>NUCLEOTIDE SEQUENCE [LARGE SCALE GENOMIC DNA]</scope>
    <source>
        <strain evidence="3 4">188UL20-2</strain>
    </source>
</reference>
<evidence type="ECO:0000259" key="2">
    <source>
        <dbReference type="PROSITE" id="PS50206"/>
    </source>
</evidence>
<dbReference type="InterPro" id="IPR001763">
    <property type="entry name" value="Rhodanese-like_dom"/>
</dbReference>
<accession>A0ABS2HHE4</accession>